<sequence length="256" mass="26866">MRVQELFDLTGQVAIVTGGGRGLGEAMARALAEAGAAVVMASRKRESVEETAAVFRAEGFEARAAELDVTNIDDIDALVQFTMDAFGRIDVLVNNSGTSWGAPALDLSVSAWEKVLAVNVTGTFLMSQRVARVMQQAGGGSIINIASVAGLSGLDARALDAVGYSTSKGAIIAMTRDLAHKWAPYNIRVNAIAPGWFPTKMSRAVLEANGDLLTEMIPLKRFGTMDDIKGVALLLASRASDYMTGTVLVVDGGSLA</sequence>
<dbReference type="FunFam" id="3.40.50.720:FF:000084">
    <property type="entry name" value="Short-chain dehydrogenase reductase"/>
    <property type="match status" value="1"/>
</dbReference>
<dbReference type="EMBL" id="PXYV01000007">
    <property type="protein sequence ID" value="PSR23206.1"/>
    <property type="molecule type" value="Genomic_DNA"/>
</dbReference>
<dbReference type="Pfam" id="PF13561">
    <property type="entry name" value="adh_short_C2"/>
    <property type="match status" value="1"/>
</dbReference>
<dbReference type="InterPro" id="IPR002347">
    <property type="entry name" value="SDR_fam"/>
</dbReference>
<name>A0A2T2WLW0_9FIRM</name>
<dbReference type="PRINTS" id="PR00081">
    <property type="entry name" value="GDHRDH"/>
</dbReference>
<dbReference type="Proteomes" id="UP000241848">
    <property type="component" value="Unassembled WGS sequence"/>
</dbReference>
<dbReference type="NCBIfam" id="NF006070">
    <property type="entry name" value="PRK08213.1"/>
    <property type="match status" value="1"/>
</dbReference>
<evidence type="ECO:0000313" key="5">
    <source>
        <dbReference type="Proteomes" id="UP000241848"/>
    </source>
</evidence>
<evidence type="ECO:0000256" key="1">
    <source>
        <dbReference type="ARBA" id="ARBA00006484"/>
    </source>
</evidence>
<comment type="caution">
    <text evidence="4">The sequence shown here is derived from an EMBL/GenBank/DDBJ whole genome shotgun (WGS) entry which is preliminary data.</text>
</comment>
<evidence type="ECO:0000313" key="4">
    <source>
        <dbReference type="EMBL" id="PSR23206.1"/>
    </source>
</evidence>
<dbReference type="SUPFAM" id="SSF51735">
    <property type="entry name" value="NAD(P)-binding Rossmann-fold domains"/>
    <property type="match status" value="1"/>
</dbReference>
<dbReference type="InterPro" id="IPR020904">
    <property type="entry name" value="Sc_DH/Rdtase_CS"/>
</dbReference>
<dbReference type="Gene3D" id="3.40.50.720">
    <property type="entry name" value="NAD(P)-binding Rossmann-like Domain"/>
    <property type="match status" value="1"/>
</dbReference>
<accession>A0A2T2WLW0</accession>
<dbReference type="GO" id="GO:0008874">
    <property type="term" value="F:gluconate 5-dehydrogenase activity"/>
    <property type="evidence" value="ECO:0007669"/>
    <property type="project" value="UniProtKB-EC"/>
</dbReference>
<protein>
    <submittedName>
        <fullName evidence="4">Gluconate 5-dehydrogenase</fullName>
        <ecNumber evidence="4">1.1.1.69</ecNumber>
    </submittedName>
</protein>
<gene>
    <name evidence="4" type="ORF">C7B45_03675</name>
</gene>
<reference evidence="4 5" key="1">
    <citation type="journal article" date="2014" name="BMC Genomics">
        <title>Comparison of environmental and isolate Sulfobacillus genomes reveals diverse carbon, sulfur, nitrogen, and hydrogen metabolisms.</title>
        <authorList>
            <person name="Justice N.B."/>
            <person name="Norman A."/>
            <person name="Brown C.T."/>
            <person name="Singh A."/>
            <person name="Thomas B.C."/>
            <person name="Banfield J.F."/>
        </authorList>
    </citation>
    <scope>NUCLEOTIDE SEQUENCE [LARGE SCALE GENOMIC DNA]</scope>
    <source>
        <strain evidence="4">AMDSBA3</strain>
    </source>
</reference>
<evidence type="ECO:0000256" key="3">
    <source>
        <dbReference type="ARBA" id="ARBA00023002"/>
    </source>
</evidence>
<dbReference type="PANTHER" id="PTHR43618">
    <property type="entry name" value="7-ALPHA-HYDROXYSTEROID DEHYDROGENASE"/>
    <property type="match status" value="1"/>
</dbReference>
<dbReference type="PANTHER" id="PTHR43618:SF8">
    <property type="entry name" value="7ALPHA-HYDROXYSTEROID DEHYDROGENASE"/>
    <property type="match status" value="1"/>
</dbReference>
<dbReference type="GO" id="GO:0008206">
    <property type="term" value="P:bile acid metabolic process"/>
    <property type="evidence" value="ECO:0007669"/>
    <property type="project" value="UniProtKB-ARBA"/>
</dbReference>
<dbReference type="PRINTS" id="PR00080">
    <property type="entry name" value="SDRFAMILY"/>
</dbReference>
<keyword evidence="3 4" id="KW-0560">Oxidoreductase</keyword>
<dbReference type="NCBIfam" id="NF005559">
    <property type="entry name" value="PRK07231.1"/>
    <property type="match status" value="1"/>
</dbReference>
<dbReference type="EC" id="1.1.1.69" evidence="4"/>
<dbReference type="InterPro" id="IPR036291">
    <property type="entry name" value="NAD(P)-bd_dom_sf"/>
</dbReference>
<evidence type="ECO:0000256" key="2">
    <source>
        <dbReference type="ARBA" id="ARBA00022857"/>
    </source>
</evidence>
<comment type="similarity">
    <text evidence="1">Belongs to the short-chain dehydrogenases/reductases (SDR) family.</text>
</comment>
<dbReference type="InterPro" id="IPR052178">
    <property type="entry name" value="Sec_Metab_Biosynth_SDR"/>
</dbReference>
<organism evidence="4 5">
    <name type="scientific">Sulfobacillus acidophilus</name>
    <dbReference type="NCBI Taxonomy" id="53633"/>
    <lineage>
        <taxon>Bacteria</taxon>
        <taxon>Bacillati</taxon>
        <taxon>Bacillota</taxon>
        <taxon>Clostridia</taxon>
        <taxon>Eubacteriales</taxon>
        <taxon>Clostridiales Family XVII. Incertae Sedis</taxon>
        <taxon>Sulfobacillus</taxon>
    </lineage>
</organism>
<dbReference type="AlphaFoldDB" id="A0A2T2WLW0"/>
<proteinExistence type="inferred from homology"/>
<dbReference type="PROSITE" id="PS00061">
    <property type="entry name" value="ADH_SHORT"/>
    <property type="match status" value="1"/>
</dbReference>
<keyword evidence="2" id="KW-0521">NADP</keyword>